<reference evidence="2 3" key="1">
    <citation type="submission" date="2020-03" db="EMBL/GenBank/DDBJ databases">
        <title>Genomic Encyclopedia of Type Strains, Phase IV (KMG-IV): sequencing the most valuable type-strain genomes for metagenomic binning, comparative biology and taxonomic classification.</title>
        <authorList>
            <person name="Goeker M."/>
        </authorList>
    </citation>
    <scope>NUCLEOTIDE SEQUENCE [LARGE SCALE GENOMIC DNA]</scope>
    <source>
        <strain evidence="2 3">DSM 27651</strain>
    </source>
</reference>
<protein>
    <recommendedName>
        <fullName evidence="4">DNA (cytosine-5-)-methyltransferase</fullName>
    </recommendedName>
</protein>
<evidence type="ECO:0008006" key="4">
    <source>
        <dbReference type="Google" id="ProtNLM"/>
    </source>
</evidence>
<accession>A0ABX0XKI1</accession>
<comment type="caution">
    <text evidence="2">The sequence shown here is derived from an EMBL/GenBank/DDBJ whole genome shotgun (WGS) entry which is preliminary data.</text>
</comment>
<evidence type="ECO:0000313" key="3">
    <source>
        <dbReference type="Proteomes" id="UP000734218"/>
    </source>
</evidence>
<name>A0ABX0XKI1_9SPHN</name>
<proteinExistence type="predicted"/>
<feature type="region of interest" description="Disordered" evidence="1">
    <location>
        <begin position="245"/>
        <end position="265"/>
    </location>
</feature>
<keyword evidence="3" id="KW-1185">Reference proteome</keyword>
<organism evidence="2 3">
    <name type="scientific">Sphingomonas jejuensis</name>
    <dbReference type="NCBI Taxonomy" id="904715"/>
    <lineage>
        <taxon>Bacteria</taxon>
        <taxon>Pseudomonadati</taxon>
        <taxon>Pseudomonadota</taxon>
        <taxon>Alphaproteobacteria</taxon>
        <taxon>Sphingomonadales</taxon>
        <taxon>Sphingomonadaceae</taxon>
        <taxon>Sphingomonas</taxon>
    </lineage>
</organism>
<dbReference type="EMBL" id="JAATJE010000001">
    <property type="protein sequence ID" value="NJC33838.1"/>
    <property type="molecule type" value="Genomic_DNA"/>
</dbReference>
<sequence length="280" mass="29603">MALAIIDGLRHPKKNGSQGGRRVCMEGDALDGCGILHHALCGRCVLPVVMDRIGWRWRWAHPLGDEPTKSLSQAELVAVGGLPIARNTVFLLDHLEATLSDDKSERFQDPQGAGNGPPTKPGLGRQPFVGGEEPAVEASREFAEGLEHAHGAGGQVSEQALCCGQRSLSRSDLGPQPVCLVESGSPRGEDLSGLSLRRSDKERLFEGPLFLAASVNGPAGPMDGSRAGRLSAWEKVGKKLADRRGVIGGDTGKRHQFGSRAEVDGRTKAPAAEAFAAVRS</sequence>
<evidence type="ECO:0000313" key="2">
    <source>
        <dbReference type="EMBL" id="NJC33838.1"/>
    </source>
</evidence>
<gene>
    <name evidence="2" type="ORF">GGR88_001312</name>
</gene>
<dbReference type="Proteomes" id="UP000734218">
    <property type="component" value="Unassembled WGS sequence"/>
</dbReference>
<feature type="region of interest" description="Disordered" evidence="1">
    <location>
        <begin position="102"/>
        <end position="139"/>
    </location>
</feature>
<evidence type="ECO:0000256" key="1">
    <source>
        <dbReference type="SAM" id="MobiDB-lite"/>
    </source>
</evidence>